<dbReference type="EMBL" id="OZ035828">
    <property type="protein sequence ID" value="CAL1608702.1"/>
    <property type="molecule type" value="Genomic_DNA"/>
</dbReference>
<accession>A0AAV2M5R5</accession>
<organism evidence="1 2">
    <name type="scientific">Knipowitschia caucasica</name>
    <name type="common">Caucasian dwarf goby</name>
    <name type="synonym">Pomatoschistus caucasicus</name>
    <dbReference type="NCBI Taxonomy" id="637954"/>
    <lineage>
        <taxon>Eukaryota</taxon>
        <taxon>Metazoa</taxon>
        <taxon>Chordata</taxon>
        <taxon>Craniata</taxon>
        <taxon>Vertebrata</taxon>
        <taxon>Euteleostomi</taxon>
        <taxon>Actinopterygii</taxon>
        <taxon>Neopterygii</taxon>
        <taxon>Teleostei</taxon>
        <taxon>Neoteleostei</taxon>
        <taxon>Acanthomorphata</taxon>
        <taxon>Gobiaria</taxon>
        <taxon>Gobiiformes</taxon>
        <taxon>Gobioidei</taxon>
        <taxon>Gobiidae</taxon>
        <taxon>Gobiinae</taxon>
        <taxon>Knipowitschia</taxon>
    </lineage>
</organism>
<gene>
    <name evidence="1" type="ORF">KC01_LOCUS35579</name>
</gene>
<dbReference type="Proteomes" id="UP001497482">
    <property type="component" value="Chromosome 6"/>
</dbReference>
<keyword evidence="2" id="KW-1185">Reference proteome</keyword>
<evidence type="ECO:0000313" key="1">
    <source>
        <dbReference type="EMBL" id="CAL1608702.1"/>
    </source>
</evidence>
<name>A0AAV2M5R5_KNICA</name>
<sequence>MREVGWVDSRRVFPRLSPPLASGATVVVGYPAQSHREGGGVGTHGKAHGLGGLWGSTGIPLDRGGQLCGPFSVSDLSGLEALDRSFDLLQMVVQSSGNVTV</sequence>
<reference evidence="1 2" key="1">
    <citation type="submission" date="2024-04" db="EMBL/GenBank/DDBJ databases">
        <authorList>
            <person name="Waldvogel A.-M."/>
            <person name="Schoenle A."/>
        </authorList>
    </citation>
    <scope>NUCLEOTIDE SEQUENCE [LARGE SCALE GENOMIC DNA]</scope>
</reference>
<proteinExistence type="predicted"/>
<dbReference type="AlphaFoldDB" id="A0AAV2M5R5"/>
<evidence type="ECO:0000313" key="2">
    <source>
        <dbReference type="Proteomes" id="UP001497482"/>
    </source>
</evidence>
<protein>
    <submittedName>
        <fullName evidence="1">Uncharacterized protein</fullName>
    </submittedName>
</protein>